<dbReference type="EMBL" id="QPJJ01000001">
    <property type="protein sequence ID" value="RCW77251.1"/>
    <property type="molecule type" value="Genomic_DNA"/>
</dbReference>
<dbReference type="RefSeq" id="WP_114351196.1">
    <property type="nucleotide sequence ID" value="NZ_QPJJ01000001.1"/>
</dbReference>
<comment type="subcellular location">
    <subcellularLocation>
        <location evidence="1">Cell membrane</location>
        <topology evidence="1">Multi-pass membrane protein</topology>
    </subcellularLocation>
</comment>
<evidence type="ECO:0000256" key="1">
    <source>
        <dbReference type="ARBA" id="ARBA00004651"/>
    </source>
</evidence>
<reference evidence="8 9" key="1">
    <citation type="submission" date="2018-07" db="EMBL/GenBank/DDBJ databases">
        <title>Genomic Encyclopedia of Type Strains, Phase IV (KMG-IV): sequencing the most valuable type-strain genomes for metagenomic binning, comparative biology and taxonomic classification.</title>
        <authorList>
            <person name="Goeker M."/>
        </authorList>
    </citation>
    <scope>NUCLEOTIDE SEQUENCE [LARGE SCALE GENOMIC DNA]</scope>
    <source>
        <strain evidence="8 9">DSM 27696</strain>
    </source>
</reference>
<evidence type="ECO:0000259" key="7">
    <source>
        <dbReference type="PROSITE" id="PS50850"/>
    </source>
</evidence>
<dbReference type="Pfam" id="PF07690">
    <property type="entry name" value="MFS_1"/>
    <property type="match status" value="1"/>
</dbReference>
<name>A0A368YAG3_9BACI</name>
<feature type="transmembrane region" description="Helical" evidence="6">
    <location>
        <begin position="343"/>
        <end position="360"/>
    </location>
</feature>
<feature type="transmembrane region" description="Helical" evidence="6">
    <location>
        <begin position="46"/>
        <end position="67"/>
    </location>
</feature>
<evidence type="ECO:0000256" key="3">
    <source>
        <dbReference type="ARBA" id="ARBA00022692"/>
    </source>
</evidence>
<keyword evidence="5 6" id="KW-0472">Membrane</keyword>
<evidence type="ECO:0000313" key="8">
    <source>
        <dbReference type="EMBL" id="RCW77251.1"/>
    </source>
</evidence>
<dbReference type="AlphaFoldDB" id="A0A368YAG3"/>
<feature type="domain" description="Major facilitator superfamily (MFS) profile" evidence="7">
    <location>
        <begin position="8"/>
        <end position="387"/>
    </location>
</feature>
<proteinExistence type="predicted"/>
<feature type="transmembrane region" description="Helical" evidence="6">
    <location>
        <begin position="159"/>
        <end position="180"/>
    </location>
</feature>
<organism evidence="8 9">
    <name type="scientific">Saliterribacillus persicus</name>
    <dbReference type="NCBI Taxonomy" id="930114"/>
    <lineage>
        <taxon>Bacteria</taxon>
        <taxon>Bacillati</taxon>
        <taxon>Bacillota</taxon>
        <taxon>Bacilli</taxon>
        <taxon>Bacillales</taxon>
        <taxon>Bacillaceae</taxon>
        <taxon>Saliterribacillus</taxon>
    </lineage>
</organism>
<feature type="transmembrane region" description="Helical" evidence="6">
    <location>
        <begin position="204"/>
        <end position="224"/>
    </location>
</feature>
<dbReference type="GO" id="GO:0005886">
    <property type="term" value="C:plasma membrane"/>
    <property type="evidence" value="ECO:0007669"/>
    <property type="project" value="UniProtKB-SubCell"/>
</dbReference>
<dbReference type="InterPro" id="IPR020846">
    <property type="entry name" value="MFS_dom"/>
</dbReference>
<evidence type="ECO:0000256" key="6">
    <source>
        <dbReference type="SAM" id="Phobius"/>
    </source>
</evidence>
<evidence type="ECO:0000256" key="4">
    <source>
        <dbReference type="ARBA" id="ARBA00022989"/>
    </source>
</evidence>
<dbReference type="PANTHER" id="PTHR23526:SF4">
    <property type="entry name" value="INTEGRAL MEMBRANE TRANSPORT PROTEIN"/>
    <property type="match status" value="1"/>
</dbReference>
<feature type="transmembrane region" description="Helical" evidence="6">
    <location>
        <begin position="296"/>
        <end position="322"/>
    </location>
</feature>
<feature type="transmembrane region" description="Helical" evidence="6">
    <location>
        <begin position="270"/>
        <end position="290"/>
    </location>
</feature>
<dbReference type="InterPro" id="IPR011701">
    <property type="entry name" value="MFS"/>
</dbReference>
<dbReference type="Proteomes" id="UP000252585">
    <property type="component" value="Unassembled WGS sequence"/>
</dbReference>
<dbReference type="InterPro" id="IPR052528">
    <property type="entry name" value="Sugar_transport-like"/>
</dbReference>
<feature type="transmembrane region" description="Helical" evidence="6">
    <location>
        <begin position="74"/>
        <end position="91"/>
    </location>
</feature>
<sequence length="405" mass="45011">MLVNEKTWALIISISCGLYWLAHSTIRPIISLYANNNGATDWEIGIILGIYAFFPFFLAIPIGGLVSTFDKNKLLQIGAWLMVVSAGLYIISNSFWMLLIAQTVAGIGQLFVWLIFQVMITEGKSKSNHTRIATFSLYMALGQLLGPLLGGVLSDTFGYSAAFMLYGVICILLTVVSYLLKSDIKVTEYKKPDFLEMYKESARLLKNLGFVAALLFSFIVLFIIDARMSFLPIYMETLSFSNTVIGLLLSVASFSALLIKFIYPYLIKRLGYMKLLIGSFSFSILLLYLAPLPHNYFTMGILIFITGIALAINQPLSLSLISEQTREDQRGIAFGMRLMGNRGAQLVDPLVFGAISSIFYLEFAFWIVAVFLTLLSVLAIAMFAAANSRKEAKAAYVPSKKEQEV</sequence>
<evidence type="ECO:0000256" key="5">
    <source>
        <dbReference type="ARBA" id="ARBA00023136"/>
    </source>
</evidence>
<keyword evidence="9" id="KW-1185">Reference proteome</keyword>
<accession>A0A368YAG3</accession>
<dbReference type="PROSITE" id="PS50850">
    <property type="entry name" value="MFS"/>
    <property type="match status" value="1"/>
</dbReference>
<keyword evidence="2" id="KW-0813">Transport</keyword>
<feature type="transmembrane region" description="Helical" evidence="6">
    <location>
        <begin position="244"/>
        <end position="263"/>
    </location>
</feature>
<evidence type="ECO:0000256" key="2">
    <source>
        <dbReference type="ARBA" id="ARBA00022448"/>
    </source>
</evidence>
<protein>
    <submittedName>
        <fullName evidence="8">Putative MFS family arabinose efflux permease</fullName>
    </submittedName>
</protein>
<gene>
    <name evidence="8" type="ORF">DFR57_101120</name>
</gene>
<dbReference type="InterPro" id="IPR036259">
    <property type="entry name" value="MFS_trans_sf"/>
</dbReference>
<comment type="caution">
    <text evidence="8">The sequence shown here is derived from an EMBL/GenBank/DDBJ whole genome shotgun (WGS) entry which is preliminary data.</text>
</comment>
<feature type="transmembrane region" description="Helical" evidence="6">
    <location>
        <begin position="366"/>
        <end position="386"/>
    </location>
</feature>
<dbReference type="Gene3D" id="1.20.1250.20">
    <property type="entry name" value="MFS general substrate transporter like domains"/>
    <property type="match status" value="1"/>
</dbReference>
<feature type="transmembrane region" description="Helical" evidence="6">
    <location>
        <begin position="132"/>
        <end position="153"/>
    </location>
</feature>
<evidence type="ECO:0000313" key="9">
    <source>
        <dbReference type="Proteomes" id="UP000252585"/>
    </source>
</evidence>
<dbReference type="OrthoDB" id="9793283at2"/>
<feature type="transmembrane region" description="Helical" evidence="6">
    <location>
        <begin position="97"/>
        <end position="120"/>
    </location>
</feature>
<keyword evidence="4 6" id="KW-1133">Transmembrane helix</keyword>
<dbReference type="PANTHER" id="PTHR23526">
    <property type="entry name" value="INTEGRAL MEMBRANE TRANSPORT PROTEIN-RELATED"/>
    <property type="match status" value="1"/>
</dbReference>
<feature type="transmembrane region" description="Helical" evidence="6">
    <location>
        <begin position="7"/>
        <end position="26"/>
    </location>
</feature>
<keyword evidence="3 6" id="KW-0812">Transmembrane</keyword>
<dbReference type="GO" id="GO:0022857">
    <property type="term" value="F:transmembrane transporter activity"/>
    <property type="evidence" value="ECO:0007669"/>
    <property type="project" value="InterPro"/>
</dbReference>
<dbReference type="SUPFAM" id="SSF103473">
    <property type="entry name" value="MFS general substrate transporter"/>
    <property type="match status" value="1"/>
</dbReference>